<accession>A0ABT6JT78</accession>
<name>A0ABT6JT78_9GAMM</name>
<comment type="caution">
    <text evidence="1">The sequence shown here is derived from an EMBL/GenBank/DDBJ whole genome shotgun (WGS) entry which is preliminary data.</text>
</comment>
<evidence type="ECO:0000313" key="1">
    <source>
        <dbReference type="EMBL" id="MDH5833683.1"/>
    </source>
</evidence>
<dbReference type="EMBL" id="JARXRO010000014">
    <property type="protein sequence ID" value="MDH5833683.1"/>
    <property type="molecule type" value="Genomic_DNA"/>
</dbReference>
<reference evidence="1 2" key="1">
    <citation type="submission" date="2023-04" db="EMBL/GenBank/DDBJ databases">
        <title>Luteimonas sp. M1R5S59.</title>
        <authorList>
            <person name="Sun J.-Q."/>
        </authorList>
    </citation>
    <scope>NUCLEOTIDE SEQUENCE [LARGE SCALE GENOMIC DNA]</scope>
    <source>
        <strain evidence="1 2">M1R5S59</strain>
    </source>
</reference>
<dbReference type="Proteomes" id="UP001156873">
    <property type="component" value="Unassembled WGS sequence"/>
</dbReference>
<organism evidence="1 2">
    <name type="scientific">Luteimonas kalidii</name>
    <dbReference type="NCBI Taxonomy" id="3042025"/>
    <lineage>
        <taxon>Bacteria</taxon>
        <taxon>Pseudomonadati</taxon>
        <taxon>Pseudomonadota</taxon>
        <taxon>Gammaproteobacteria</taxon>
        <taxon>Lysobacterales</taxon>
        <taxon>Lysobacteraceae</taxon>
        <taxon>Luteimonas</taxon>
    </lineage>
</organism>
<gene>
    <name evidence="1" type="ORF">QFW81_07065</name>
</gene>
<evidence type="ECO:0000313" key="2">
    <source>
        <dbReference type="Proteomes" id="UP001156873"/>
    </source>
</evidence>
<sequence length="221" mass="23470">MSLSTSPKMIKGGLVILPPGGNGAPTRTIALQYNPDTLSRSYQVQGVGGDGGAERAQPFRLKGPAIETIKFDAEIDATDRLEFPDQHVDVVEAGIAPQLAALEALVNPSAAELRTLESLASSGVLEILPPEAPLVLFVWSRNRVVPVRVTELSITEEAFDAVLNPIRAKVGLGLRVLSTDDLGFRHRGSAVFVSHLRKRESLAARLASSTLSTLGLSSLGE</sequence>
<protein>
    <submittedName>
        <fullName evidence="1">Uncharacterized protein</fullName>
    </submittedName>
</protein>
<keyword evidence="2" id="KW-1185">Reference proteome</keyword>
<dbReference type="RefSeq" id="WP_280577971.1">
    <property type="nucleotide sequence ID" value="NZ_JARXRO010000014.1"/>
</dbReference>
<proteinExistence type="predicted"/>